<dbReference type="KEGG" id="paun:MJA45_10350"/>
<dbReference type="PANTHER" id="PTHR43682">
    <property type="entry name" value="LACTATE UTILIZATION PROTEIN C"/>
    <property type="match status" value="1"/>
</dbReference>
<evidence type="ECO:0000259" key="1">
    <source>
        <dbReference type="Pfam" id="PF02589"/>
    </source>
</evidence>
<reference evidence="2 3" key="1">
    <citation type="submission" date="2022-02" db="EMBL/GenBank/DDBJ databases">
        <title>Paenibacillus sp. MBLB1776 Whole Genome Shotgun Sequencing.</title>
        <authorList>
            <person name="Hwang C.Y."/>
            <person name="Cho E.-S."/>
            <person name="Seo M.-J."/>
        </authorList>
    </citation>
    <scope>NUCLEOTIDE SEQUENCE [LARGE SCALE GENOMIC DNA]</scope>
    <source>
        <strain evidence="2 3">MBLB1776</strain>
    </source>
</reference>
<dbReference type="AlphaFoldDB" id="A0AA96LHH0"/>
<sequence length="240" mass="26532">MANPNPFLAGLEEKSRERQKEFISHIAGRLGRKPLAEKPQHPFKGAPSFWHGFELSEEERIALFMENWRKAGGHAFRLPDGEAVQQFIVERVEETKARHLIRQDQEELENLGLEEALPDVEWTVWGREPKEQLLPMAAGADIGLVAVDFAAAYTGSLVVTSSAQKGRSVSLLPTIMIAIIPVSRLRTRLGQVLAEFDGKPREQFPAGIHFISGPSRSADIENDLTIGVHGPGIVYALLVG</sequence>
<evidence type="ECO:0000313" key="3">
    <source>
        <dbReference type="Proteomes" id="UP001305702"/>
    </source>
</evidence>
<dbReference type="EMBL" id="CP130318">
    <property type="protein sequence ID" value="WNQ13395.1"/>
    <property type="molecule type" value="Genomic_DNA"/>
</dbReference>
<dbReference type="RefSeq" id="WP_315607175.1">
    <property type="nucleotide sequence ID" value="NZ_CP130318.1"/>
</dbReference>
<dbReference type="InterPro" id="IPR024185">
    <property type="entry name" value="FTHF_cligase-like_sf"/>
</dbReference>
<name>A0AA96LHH0_9BACL</name>
<gene>
    <name evidence="2" type="ORF">MJA45_10350</name>
</gene>
<evidence type="ECO:0000313" key="2">
    <source>
        <dbReference type="EMBL" id="WNQ13395.1"/>
    </source>
</evidence>
<dbReference type="Proteomes" id="UP001305702">
    <property type="component" value="Chromosome"/>
</dbReference>
<protein>
    <submittedName>
        <fullName evidence="2">Lactate utilization protein</fullName>
    </submittedName>
</protein>
<dbReference type="SUPFAM" id="SSF100950">
    <property type="entry name" value="NagB/RpiA/CoA transferase-like"/>
    <property type="match status" value="1"/>
</dbReference>
<proteinExistence type="predicted"/>
<dbReference type="PANTHER" id="PTHR43682:SF1">
    <property type="entry name" value="LACTATE UTILIZATION PROTEIN C"/>
    <property type="match status" value="1"/>
</dbReference>
<organism evidence="2 3">
    <name type="scientific">Paenibacillus aurantius</name>
    <dbReference type="NCBI Taxonomy" id="2918900"/>
    <lineage>
        <taxon>Bacteria</taxon>
        <taxon>Bacillati</taxon>
        <taxon>Bacillota</taxon>
        <taxon>Bacilli</taxon>
        <taxon>Bacillales</taxon>
        <taxon>Paenibacillaceae</taxon>
        <taxon>Paenibacillus</taxon>
    </lineage>
</organism>
<dbReference type="Gene3D" id="3.40.50.10420">
    <property type="entry name" value="NagB/RpiA/CoA transferase-like"/>
    <property type="match status" value="1"/>
</dbReference>
<dbReference type="InterPro" id="IPR003741">
    <property type="entry name" value="LUD_dom"/>
</dbReference>
<keyword evidence="3" id="KW-1185">Reference proteome</keyword>
<feature type="domain" description="LUD" evidence="1">
    <location>
        <begin position="62"/>
        <end position="239"/>
    </location>
</feature>
<dbReference type="InterPro" id="IPR037171">
    <property type="entry name" value="NagB/RpiA_transferase-like"/>
</dbReference>
<accession>A0AA96LHH0</accession>
<dbReference type="Pfam" id="PF02589">
    <property type="entry name" value="LUD_dom"/>
    <property type="match status" value="1"/>
</dbReference>